<dbReference type="SUPFAM" id="SSF54928">
    <property type="entry name" value="RNA-binding domain, RBD"/>
    <property type="match status" value="1"/>
</dbReference>
<dbReference type="Gene3D" id="3.30.70.330">
    <property type="match status" value="1"/>
</dbReference>
<dbReference type="InterPro" id="IPR012677">
    <property type="entry name" value="Nucleotide-bd_a/b_plait_sf"/>
</dbReference>
<protein>
    <recommendedName>
        <fullName evidence="2">RRM domain-containing protein</fullName>
    </recommendedName>
</protein>
<name>A0A1J4KFC1_9EUKA</name>
<sequence length="824" mass="95272">MENSQFLYFLAEYNNQCYTKDDIRQLFSNSNEITFSTAFAIDDRYFVSVEFMSPKTMSEIELILFEEANLNQNCIKIPVKKYISKFNIQSYNCIYLTRFPNGLDYQKLNNIINSFCKTQPNHKKKRAYNQIILKDETDAKRILSCVPAIPFFKESRNHDSPPIPTSILVSLSCIDFPILRFSKIPVTISEENLKEIINSQLIDKNNPNENIEVLISMSKGKKTDQFKFANVLFDVDDEKLKQIIPKFNFAKFGNDTLYVYRFLEPEMALKVRKYLIEVKDLVFVSLDQPEMSNEEIQRNNTIQFYHKMVKYGEILTVQVIDNNGYVAFIFNDARERLFADKNFNASYAEIGLRVTNFPLNASVKDVAAYLEVPENQVIQEFGLCEFFTLPTFLVTYSHPDEVDYAIEKLDQKTLQNTKPFGVRKHVILSENEKAKEKVFEKFYESNTLFISPIPQDKIEEFNTLCTSFGIVIYFIVRKLKDKHFALVTYSSKDEYEKAFYGMNNFQFHGINFLVKEFNAKITNIEYFMSENLPNSNIPHPKKKKQQKPHFQNYPPPNPYPFQMGPMGHPMPEMGRPMGGPPNPLVFTGVFGPYGPPPPPWNSHPFPHPCNPLDDHHHSHTHRHGHHHDSRHFAFENHYANPPHHHHPMQHPMKPPVDYERGFYDSFMATFEEEEKNEVLQTDDISPSNENEPHVDSSSQTEEEAPSQRGRRGRGGRGERGRCRGERRGLGRDGRSFGRGGRGGRSNHSQEQPPIDPSNGDEAFIIQNNNEGRSQGGHEFFCERGRGSFVRGRGRGSGRGRGFIGGPRFGFYANPNNHDIRDERF</sequence>
<evidence type="ECO:0000259" key="2">
    <source>
        <dbReference type="SMART" id="SM00360"/>
    </source>
</evidence>
<dbReference type="SMART" id="SM00360">
    <property type="entry name" value="RRM"/>
    <property type="match status" value="2"/>
</dbReference>
<organism evidence="3 4">
    <name type="scientific">Tritrichomonas foetus</name>
    <dbReference type="NCBI Taxonomy" id="1144522"/>
    <lineage>
        <taxon>Eukaryota</taxon>
        <taxon>Metamonada</taxon>
        <taxon>Parabasalia</taxon>
        <taxon>Tritrichomonadida</taxon>
        <taxon>Tritrichomonadidae</taxon>
        <taxon>Tritrichomonas</taxon>
    </lineage>
</organism>
<feature type="domain" description="RRM" evidence="2">
    <location>
        <begin position="351"/>
        <end position="423"/>
    </location>
</feature>
<feature type="compositionally biased region" description="Polar residues" evidence="1">
    <location>
        <begin position="678"/>
        <end position="699"/>
    </location>
</feature>
<dbReference type="Proteomes" id="UP000179807">
    <property type="component" value="Unassembled WGS sequence"/>
</dbReference>
<keyword evidence="4" id="KW-1185">Reference proteome</keyword>
<evidence type="ECO:0000313" key="3">
    <source>
        <dbReference type="EMBL" id="OHT08294.1"/>
    </source>
</evidence>
<comment type="caution">
    <text evidence="3">The sequence shown here is derived from an EMBL/GenBank/DDBJ whole genome shotgun (WGS) entry which is preliminary data.</text>
</comment>
<dbReference type="GeneID" id="94826871"/>
<dbReference type="AlphaFoldDB" id="A0A1J4KFC1"/>
<evidence type="ECO:0000313" key="4">
    <source>
        <dbReference type="Proteomes" id="UP000179807"/>
    </source>
</evidence>
<reference evidence="3" key="1">
    <citation type="submission" date="2016-10" db="EMBL/GenBank/DDBJ databases">
        <authorList>
            <person name="Benchimol M."/>
            <person name="Almeida L.G."/>
            <person name="Vasconcelos A.T."/>
            <person name="Perreira-Neves A."/>
            <person name="Rosa I.A."/>
            <person name="Tasca T."/>
            <person name="Bogo M.R."/>
            <person name="de Souza W."/>
        </authorList>
    </citation>
    <scope>NUCLEOTIDE SEQUENCE [LARGE SCALE GENOMIC DNA]</scope>
    <source>
        <strain evidence="3">K</strain>
    </source>
</reference>
<dbReference type="EMBL" id="MLAK01000671">
    <property type="protein sequence ID" value="OHT08294.1"/>
    <property type="molecule type" value="Genomic_DNA"/>
</dbReference>
<accession>A0A1J4KFC1</accession>
<dbReference type="InterPro" id="IPR035979">
    <property type="entry name" value="RBD_domain_sf"/>
</dbReference>
<feature type="compositionally biased region" description="Basic and acidic residues" evidence="1">
    <location>
        <begin position="715"/>
        <end position="735"/>
    </location>
</feature>
<dbReference type="VEuPathDB" id="TrichDB:TRFO_04903"/>
<proteinExistence type="predicted"/>
<dbReference type="InterPro" id="IPR000504">
    <property type="entry name" value="RRM_dom"/>
</dbReference>
<evidence type="ECO:0000256" key="1">
    <source>
        <dbReference type="SAM" id="MobiDB-lite"/>
    </source>
</evidence>
<dbReference type="RefSeq" id="XP_068361430.1">
    <property type="nucleotide sequence ID" value="XM_068492167.1"/>
</dbReference>
<gene>
    <name evidence="3" type="ORF">TRFO_04903</name>
</gene>
<dbReference type="GO" id="GO:0003723">
    <property type="term" value="F:RNA binding"/>
    <property type="evidence" value="ECO:0007669"/>
    <property type="project" value="InterPro"/>
</dbReference>
<dbReference type="CDD" id="cd00590">
    <property type="entry name" value="RRM_SF"/>
    <property type="match status" value="1"/>
</dbReference>
<feature type="region of interest" description="Disordered" evidence="1">
    <location>
        <begin position="674"/>
        <end position="762"/>
    </location>
</feature>
<feature type="region of interest" description="Disordered" evidence="1">
    <location>
        <begin position="636"/>
        <end position="656"/>
    </location>
</feature>
<feature type="domain" description="RRM" evidence="2">
    <location>
        <begin position="447"/>
        <end position="515"/>
    </location>
</feature>